<dbReference type="AlphaFoldDB" id="A0A501WA91"/>
<dbReference type="PANTHER" id="PTHR11022">
    <property type="entry name" value="PEPTIDOGLYCAN RECOGNITION PROTEIN"/>
    <property type="match status" value="1"/>
</dbReference>
<dbReference type="RefSeq" id="WP_140619220.1">
    <property type="nucleotide sequence ID" value="NZ_VFRQ01000001.1"/>
</dbReference>
<comment type="similarity">
    <text evidence="1">Belongs to the N-acetylmuramoyl-L-alanine amidase 2 family.</text>
</comment>
<evidence type="ECO:0000259" key="3">
    <source>
        <dbReference type="SMART" id="SM00701"/>
    </source>
</evidence>
<dbReference type="PROSITE" id="PS51257">
    <property type="entry name" value="PROKAR_LIPOPROTEIN"/>
    <property type="match status" value="1"/>
</dbReference>
<dbReference type="GO" id="GO:0009253">
    <property type="term" value="P:peptidoglycan catabolic process"/>
    <property type="evidence" value="ECO:0007669"/>
    <property type="project" value="InterPro"/>
</dbReference>
<dbReference type="OrthoDB" id="9811296at2"/>
<dbReference type="SMART" id="SM00644">
    <property type="entry name" value="Ami_2"/>
    <property type="match status" value="1"/>
</dbReference>
<evidence type="ECO:0000313" key="4">
    <source>
        <dbReference type="EMBL" id="TPE46308.1"/>
    </source>
</evidence>
<keyword evidence="5" id="KW-1185">Reference proteome</keyword>
<dbReference type="EMBL" id="VFRQ01000001">
    <property type="protein sequence ID" value="TPE46308.1"/>
    <property type="molecule type" value="Genomic_DNA"/>
</dbReference>
<dbReference type="PANTHER" id="PTHR11022:SF41">
    <property type="entry name" value="PEPTIDOGLYCAN-RECOGNITION PROTEIN LC-RELATED"/>
    <property type="match status" value="1"/>
</dbReference>
<feature type="domain" description="N-acetylmuramoyl-L-alanine amidase" evidence="2">
    <location>
        <begin position="40"/>
        <end position="185"/>
    </location>
</feature>
<dbReference type="InterPro" id="IPR006619">
    <property type="entry name" value="PGRP_domain_met/bac"/>
</dbReference>
<dbReference type="SMART" id="SM00701">
    <property type="entry name" value="PGRP"/>
    <property type="match status" value="1"/>
</dbReference>
<dbReference type="SUPFAM" id="SSF55846">
    <property type="entry name" value="N-acetylmuramoyl-L-alanine amidase-like"/>
    <property type="match status" value="1"/>
</dbReference>
<evidence type="ECO:0000259" key="2">
    <source>
        <dbReference type="SMART" id="SM00644"/>
    </source>
</evidence>
<dbReference type="Proteomes" id="UP000316727">
    <property type="component" value="Unassembled WGS sequence"/>
</dbReference>
<organism evidence="4 5">
    <name type="scientific">Pontibacter mangrovi</name>
    <dbReference type="NCBI Taxonomy" id="2589816"/>
    <lineage>
        <taxon>Bacteria</taxon>
        <taxon>Pseudomonadati</taxon>
        <taxon>Bacteroidota</taxon>
        <taxon>Cytophagia</taxon>
        <taxon>Cytophagales</taxon>
        <taxon>Hymenobacteraceae</taxon>
        <taxon>Pontibacter</taxon>
    </lineage>
</organism>
<dbReference type="Gene3D" id="3.40.80.10">
    <property type="entry name" value="Peptidoglycan recognition protein-like"/>
    <property type="match status" value="1"/>
</dbReference>
<feature type="domain" description="Peptidoglycan recognition protein family" evidence="3">
    <location>
        <begin position="30"/>
        <end position="179"/>
    </location>
</feature>
<dbReference type="Pfam" id="PF01510">
    <property type="entry name" value="Amidase_2"/>
    <property type="match status" value="1"/>
</dbReference>
<accession>A0A501WA91</accession>
<dbReference type="InterPro" id="IPR002502">
    <property type="entry name" value="Amidase_domain"/>
</dbReference>
<reference evidence="4 5" key="1">
    <citation type="submission" date="2019-06" db="EMBL/GenBank/DDBJ databases">
        <title>A novel bacterium of genus Pontibacter, isolated from marine sediment.</title>
        <authorList>
            <person name="Huang H."/>
            <person name="Mo K."/>
            <person name="Hu Y."/>
        </authorList>
    </citation>
    <scope>NUCLEOTIDE SEQUENCE [LARGE SCALE GENOMIC DNA]</scope>
    <source>
        <strain evidence="4 5">HB172049</strain>
    </source>
</reference>
<gene>
    <name evidence="4" type="ORF">FJM65_02915</name>
</gene>
<dbReference type="CDD" id="cd06583">
    <property type="entry name" value="PGRP"/>
    <property type="match status" value="1"/>
</dbReference>
<evidence type="ECO:0000256" key="1">
    <source>
        <dbReference type="ARBA" id="ARBA00007553"/>
    </source>
</evidence>
<comment type="caution">
    <text evidence="4">The sequence shown here is derived from an EMBL/GenBank/DDBJ whole genome shotgun (WGS) entry which is preliminary data.</text>
</comment>
<name>A0A501WA91_9BACT</name>
<dbReference type="InterPro" id="IPR036505">
    <property type="entry name" value="Amidase/PGRP_sf"/>
</dbReference>
<evidence type="ECO:0000313" key="5">
    <source>
        <dbReference type="Proteomes" id="UP000316727"/>
    </source>
</evidence>
<dbReference type="GO" id="GO:0008745">
    <property type="term" value="F:N-acetylmuramoyl-L-alanine amidase activity"/>
    <property type="evidence" value="ECO:0007669"/>
    <property type="project" value="InterPro"/>
</dbReference>
<protein>
    <submittedName>
        <fullName evidence="4">N-acetylmuramoyl-L-alanine amidase</fullName>
    </submittedName>
</protein>
<dbReference type="InterPro" id="IPR015510">
    <property type="entry name" value="PGRP"/>
</dbReference>
<proteinExistence type="inferred from homology"/>
<dbReference type="GO" id="GO:0008270">
    <property type="term" value="F:zinc ion binding"/>
    <property type="evidence" value="ECO:0007669"/>
    <property type="project" value="InterPro"/>
</dbReference>
<sequence>MKQLLTTLLVLIFFSGCQRPATKQAVPESISYLSREDWKAQPAVLPMRAHTIEWLTIHHTATRQLPGKSLADKMQSLQKFSQEEGLLASGKTKPAWADVPYHYYVDCNGAVAEGREAGFAGDSNTAYDPAGHLLIVVEGNFEEEALTQAQLKTLHKLIPAMAKKYGIPADKLGAHEDYAETLCPGKNLYALLPSFQKLISNPK</sequence>